<dbReference type="InterPro" id="IPR024079">
    <property type="entry name" value="MetalloPept_cat_dom_sf"/>
</dbReference>
<dbReference type="RefSeq" id="WP_119929241.1">
    <property type="nucleotide sequence ID" value="NZ_QZEY01000012.1"/>
</dbReference>
<feature type="compositionally biased region" description="Pro residues" evidence="1">
    <location>
        <begin position="66"/>
        <end position="77"/>
    </location>
</feature>
<keyword evidence="3" id="KW-1185">Reference proteome</keyword>
<dbReference type="GO" id="GO:0008237">
    <property type="term" value="F:metallopeptidase activity"/>
    <property type="evidence" value="ECO:0007669"/>
    <property type="project" value="InterPro"/>
</dbReference>
<evidence type="ECO:0000256" key="1">
    <source>
        <dbReference type="SAM" id="MobiDB-lite"/>
    </source>
</evidence>
<dbReference type="Gene3D" id="1.25.40.10">
    <property type="entry name" value="Tetratricopeptide repeat domain"/>
    <property type="match status" value="1"/>
</dbReference>
<dbReference type="OrthoDB" id="827535at2"/>
<dbReference type="Gene3D" id="3.40.390.10">
    <property type="entry name" value="Collagenase (Catalytic Domain)"/>
    <property type="match status" value="1"/>
</dbReference>
<feature type="compositionally biased region" description="Polar residues" evidence="1">
    <location>
        <begin position="1"/>
        <end position="23"/>
    </location>
</feature>
<feature type="compositionally biased region" description="Basic and acidic residues" evidence="1">
    <location>
        <begin position="27"/>
        <end position="46"/>
    </location>
</feature>
<proteinExistence type="predicted"/>
<feature type="compositionally biased region" description="Basic and acidic residues" evidence="1">
    <location>
        <begin position="742"/>
        <end position="765"/>
    </location>
</feature>
<gene>
    <name evidence="2" type="ORF">D5H75_26370</name>
</gene>
<dbReference type="InterPro" id="IPR011990">
    <property type="entry name" value="TPR-like_helical_dom_sf"/>
</dbReference>
<sequence>MSSLTDPTTETASSSSGLGNLEQSLEEETRYEQARDTLEANGDRGETIGAYAAEEITDTERDALIPPRPLPPRPVPPQIRRHLVRGRYRSGGAGYQLELRVDVDGTRPLKRVSGDFFQTSGGTTTYYGSFIVHSPVITTTAAQVRIEGQGTFTFAAGAPRVRVTIPRKIITQPPGAATVQFFTTSGQPGATYLCNFLSPYFRSVVWEQDSVTGAVPFVSYDTSSLPQPPGSPNRVLTVPKAFAEAGIELQVSGAANVIANDPAGWDDSELHAAMASHFSTFANVPQWKVWLLVANKHVGGYRGIMFDYSDAFQRQGCAVFYDAIKGTGPANTRSQLRTYVHELGHAFNLLHSWQKNLGQPPQPLGPNGGLGDLSWMNYDWKYQPPPPAAGGEAAYWAAFPFQFTDNELIHLRHAYYRNVIMGANAFGVGAAEISPEMFDEPVVDQSGLKLEVRAKEAFEFGEPVVVELKLATTDLRGRTTHGYLHPTTDFVSIAIGQPSGRTVIYRPMTRRCVDEARSVRLDADNPAIYQSAYIGYGRDGHYFQQTGEYHIRAQYVAADGSRIVSDVCRIRVRHPANRADEDVAELMMGEEQGKLLALLGSDSPALRHGNEALDEVIDRHAKHPLAVYARMIRGINAERDFKIITPEKDMRVRQADTKESIQQLTAVAEASAQGRGVDNITLNMVMRRLAQAQAKQGDLEQANTVLDKMVRTFADKRLNPIVLDQIRQQAERTKARLAAEVTRGDRSDKPDRSDRAGRSDRSDRK</sequence>
<dbReference type="SUPFAM" id="SSF55486">
    <property type="entry name" value="Metalloproteases ('zincins'), catalytic domain"/>
    <property type="match status" value="1"/>
</dbReference>
<feature type="region of interest" description="Disordered" evidence="1">
    <location>
        <begin position="1"/>
        <end position="78"/>
    </location>
</feature>
<name>A0A3A4ALG9_9ACTN</name>
<reference evidence="2 3" key="1">
    <citation type="submission" date="2018-09" db="EMBL/GenBank/DDBJ databases">
        <title>YIM 75507 draft genome.</title>
        <authorList>
            <person name="Tang S."/>
            <person name="Feng Y."/>
        </authorList>
    </citation>
    <scope>NUCLEOTIDE SEQUENCE [LARGE SCALE GENOMIC DNA]</scope>
    <source>
        <strain evidence="2 3">YIM 75507</strain>
    </source>
</reference>
<evidence type="ECO:0000313" key="3">
    <source>
        <dbReference type="Proteomes" id="UP000265768"/>
    </source>
</evidence>
<dbReference type="EMBL" id="QZEY01000012">
    <property type="protein sequence ID" value="RJL26510.1"/>
    <property type="molecule type" value="Genomic_DNA"/>
</dbReference>
<protein>
    <submittedName>
        <fullName evidence="2">Uncharacterized protein</fullName>
    </submittedName>
</protein>
<comment type="caution">
    <text evidence="2">The sequence shown here is derived from an EMBL/GenBank/DDBJ whole genome shotgun (WGS) entry which is preliminary data.</text>
</comment>
<organism evidence="2 3">
    <name type="scientific">Bailinhaonella thermotolerans</name>
    <dbReference type="NCBI Taxonomy" id="1070861"/>
    <lineage>
        <taxon>Bacteria</taxon>
        <taxon>Bacillati</taxon>
        <taxon>Actinomycetota</taxon>
        <taxon>Actinomycetes</taxon>
        <taxon>Streptosporangiales</taxon>
        <taxon>Streptosporangiaceae</taxon>
        <taxon>Bailinhaonella</taxon>
    </lineage>
</organism>
<accession>A0A3A4ALG9</accession>
<evidence type="ECO:0000313" key="2">
    <source>
        <dbReference type="EMBL" id="RJL26510.1"/>
    </source>
</evidence>
<dbReference type="Proteomes" id="UP000265768">
    <property type="component" value="Unassembled WGS sequence"/>
</dbReference>
<dbReference type="AlphaFoldDB" id="A0A3A4ALG9"/>
<feature type="region of interest" description="Disordered" evidence="1">
    <location>
        <begin position="733"/>
        <end position="765"/>
    </location>
</feature>